<dbReference type="AlphaFoldDB" id="A0A2H9TG30"/>
<dbReference type="Pfam" id="PF08729">
    <property type="entry name" value="HUN"/>
    <property type="match status" value="1"/>
</dbReference>
<gene>
    <name evidence="5" type="ORF">PSACC_03426</name>
</gene>
<sequence length="597" mass="66593">MLAMHEAGINPQVDNGPTTIVVNVSSSALKDSYKIDFSALVSGVRAQPNVEPTVEADSEEEEEGPRKKIRKRRDEGEDYDLDDPFIDDDELPPGITLQELLAGTCDTEQEQPVITAECDYYVWKGRLPERKIDPLWEEKMLATKKKRRTPATKRRKSPERSQERSKVKRTKVPPSKKDKSVMDRLADIGDNEIVEVVLPDLSDHPSDQLSHQPSGQPSVGPSIHTKSPRKASRQSPEKAESSEEKMRKKLDIAKPLMELEYKLALEAFKMEAEKTVFADPKRFPSNLRSLCNEVVVTCLRQLDKKTEIPESVLADLGSCLPFPIAALQKLISFKIVPLHRDELRAKVIPEQFQSLAAEIESLPTVEPNSEGKKKARWTERLRELIFEIVRAELDSQALDRLSKASTGIKAEPFSEISIRKALYQKIVACWPEGELNTTEIGKEYSVYRRKVEMKKLKDYGIEVTPTLIPVVPKAKPPEVVAEEPVNETTLIDVVGETASVKVSLQTSAALPSNMESSTGRFGPDMLDPLDALNPPDTLNGPDDLPHHADTSNRPDDLSHRPDLSHPPDDLPHPPGDLPRQLGDLPHQLGPEESPAAD</sequence>
<dbReference type="InterPro" id="IPR014840">
    <property type="entry name" value="HRD"/>
</dbReference>
<dbReference type="EMBL" id="MTSL01000208">
    <property type="protein sequence ID" value="PJF16685.1"/>
    <property type="molecule type" value="Genomic_DNA"/>
</dbReference>
<accession>A0A2H9TG30</accession>
<evidence type="ECO:0000256" key="1">
    <source>
        <dbReference type="ARBA" id="ARBA00022553"/>
    </source>
</evidence>
<keyword evidence="1" id="KW-0597">Phosphoprotein</keyword>
<proteinExistence type="predicted"/>
<organism evidence="5 6">
    <name type="scientific">Paramicrosporidium saccamoebae</name>
    <dbReference type="NCBI Taxonomy" id="1246581"/>
    <lineage>
        <taxon>Eukaryota</taxon>
        <taxon>Fungi</taxon>
        <taxon>Fungi incertae sedis</taxon>
        <taxon>Cryptomycota</taxon>
        <taxon>Cryptomycota incertae sedis</taxon>
        <taxon>Paramicrosporidium</taxon>
    </lineage>
</organism>
<feature type="region of interest" description="Disordered" evidence="2">
    <location>
        <begin position="511"/>
        <end position="597"/>
    </location>
</feature>
<dbReference type="OrthoDB" id="5576775at2759"/>
<comment type="caution">
    <text evidence="5">The sequence shown here is derived from an EMBL/GenBank/DDBJ whole genome shotgun (WGS) entry which is preliminary data.</text>
</comment>
<keyword evidence="6" id="KW-1185">Reference proteome</keyword>
<name>A0A2H9TG30_9FUNG</name>
<feature type="region of interest" description="Disordered" evidence="2">
    <location>
        <begin position="141"/>
        <end position="183"/>
    </location>
</feature>
<evidence type="ECO:0000259" key="4">
    <source>
        <dbReference type="Pfam" id="PF14075"/>
    </source>
</evidence>
<feature type="compositionally biased region" description="Acidic residues" evidence="2">
    <location>
        <begin position="54"/>
        <end position="63"/>
    </location>
</feature>
<reference evidence="5 6" key="1">
    <citation type="submission" date="2016-10" db="EMBL/GenBank/DDBJ databases">
        <title>The genome of Paramicrosporidium saccamoebae is the missing link in understanding Cryptomycota and Microsporidia evolution.</title>
        <authorList>
            <person name="Quandt C.A."/>
            <person name="Beaudet D."/>
            <person name="Corsaro D."/>
            <person name="Michel R."/>
            <person name="Corradi N."/>
            <person name="James T."/>
        </authorList>
    </citation>
    <scope>NUCLEOTIDE SEQUENCE [LARGE SCALE GENOMIC DNA]</scope>
    <source>
        <strain evidence="5 6">KSL3</strain>
    </source>
</reference>
<evidence type="ECO:0000256" key="2">
    <source>
        <dbReference type="SAM" id="MobiDB-lite"/>
    </source>
</evidence>
<feature type="compositionally biased region" description="Polar residues" evidence="2">
    <location>
        <begin position="207"/>
        <end position="219"/>
    </location>
</feature>
<dbReference type="STRING" id="1246581.A0A2H9TG30"/>
<feature type="compositionally biased region" description="Basic and acidic residues" evidence="2">
    <location>
        <begin position="235"/>
        <end position="247"/>
    </location>
</feature>
<feature type="region of interest" description="Disordered" evidence="2">
    <location>
        <begin position="202"/>
        <end position="247"/>
    </location>
</feature>
<evidence type="ECO:0000313" key="5">
    <source>
        <dbReference type="EMBL" id="PJF16685.1"/>
    </source>
</evidence>
<dbReference type="Pfam" id="PF14075">
    <property type="entry name" value="UBN_AB"/>
    <property type="match status" value="1"/>
</dbReference>
<feature type="domain" description="Hpc2-related" evidence="3">
    <location>
        <begin position="65"/>
        <end position="125"/>
    </location>
</feature>
<evidence type="ECO:0008006" key="7">
    <source>
        <dbReference type="Google" id="ProtNLM"/>
    </source>
</evidence>
<evidence type="ECO:0000259" key="3">
    <source>
        <dbReference type="Pfam" id="PF08729"/>
    </source>
</evidence>
<feature type="compositionally biased region" description="Acidic residues" evidence="2">
    <location>
        <begin position="76"/>
        <end position="90"/>
    </location>
</feature>
<feature type="region of interest" description="Disordered" evidence="2">
    <location>
        <begin position="48"/>
        <end position="90"/>
    </location>
</feature>
<feature type="domain" description="Ubinuclein middle" evidence="4">
    <location>
        <begin position="369"/>
        <end position="442"/>
    </location>
</feature>
<feature type="compositionally biased region" description="Basic and acidic residues" evidence="2">
    <location>
        <begin position="543"/>
        <end position="571"/>
    </location>
</feature>
<dbReference type="InterPro" id="IPR026947">
    <property type="entry name" value="UBN_middle_dom"/>
</dbReference>
<evidence type="ECO:0000313" key="6">
    <source>
        <dbReference type="Proteomes" id="UP000240830"/>
    </source>
</evidence>
<dbReference type="Proteomes" id="UP000240830">
    <property type="component" value="Unassembled WGS sequence"/>
</dbReference>
<feature type="compositionally biased region" description="Basic residues" evidence="2">
    <location>
        <begin position="142"/>
        <end position="157"/>
    </location>
</feature>
<protein>
    <recommendedName>
        <fullName evidence="7">Ubinuclein middle domain-containing protein</fullName>
    </recommendedName>
</protein>